<keyword evidence="2" id="KW-1185">Reference proteome</keyword>
<gene>
    <name evidence="1" type="ORF">QAD02_020106</name>
</gene>
<evidence type="ECO:0000313" key="1">
    <source>
        <dbReference type="EMBL" id="KAJ8684314.1"/>
    </source>
</evidence>
<reference evidence="1" key="1">
    <citation type="submission" date="2023-04" db="EMBL/GenBank/DDBJ databases">
        <title>A chromosome-level genome assembly of the parasitoid wasp Eretmocerus hayati.</title>
        <authorList>
            <person name="Zhong Y."/>
            <person name="Liu S."/>
            <person name="Liu Y."/>
        </authorList>
    </citation>
    <scope>NUCLEOTIDE SEQUENCE</scope>
    <source>
        <strain evidence="1">ZJU_SS_LIU_2023</strain>
    </source>
</reference>
<dbReference type="Proteomes" id="UP001239111">
    <property type="component" value="Chromosome 1"/>
</dbReference>
<proteinExistence type="predicted"/>
<accession>A0ACC2PLZ3</accession>
<name>A0ACC2PLZ3_9HYME</name>
<protein>
    <submittedName>
        <fullName evidence="1">Uncharacterized protein</fullName>
    </submittedName>
</protein>
<sequence length="329" mass="34414">MASRYPVGIGVGGVFFPSTLHQLQQQHQQHARLSAAAAGGPEHHGEAAPTGWPFPWSRLHGLQGLEQPSSGDPPSSFHRISPGSASFVHRDELDDDTAAEDRGRRSRSPISGGDDGSHDELGDVDDGPDGDCGGDNPSGRSSRLQSAGSTGSVNGQSSSQSVGAGADSNSLKRKKKTRTVFSRTQVFQLESTFDMKRYLSSSERAALATSLRLTETQVKIWFQNRRNKWKRQLAAELETNSIVHAQRLVRVPILYHEASVGPGSQGPGQPVPTSASSVQAGGLAHPAAAAVAAHALMAHQVHPGATGPPGPPGPAPPPPTAQSAVTSAQ</sequence>
<dbReference type="EMBL" id="CM056741">
    <property type="protein sequence ID" value="KAJ8684314.1"/>
    <property type="molecule type" value="Genomic_DNA"/>
</dbReference>
<comment type="caution">
    <text evidence="1">The sequence shown here is derived from an EMBL/GenBank/DDBJ whole genome shotgun (WGS) entry which is preliminary data.</text>
</comment>
<organism evidence="1 2">
    <name type="scientific">Eretmocerus hayati</name>
    <dbReference type="NCBI Taxonomy" id="131215"/>
    <lineage>
        <taxon>Eukaryota</taxon>
        <taxon>Metazoa</taxon>
        <taxon>Ecdysozoa</taxon>
        <taxon>Arthropoda</taxon>
        <taxon>Hexapoda</taxon>
        <taxon>Insecta</taxon>
        <taxon>Pterygota</taxon>
        <taxon>Neoptera</taxon>
        <taxon>Endopterygota</taxon>
        <taxon>Hymenoptera</taxon>
        <taxon>Apocrita</taxon>
        <taxon>Proctotrupomorpha</taxon>
        <taxon>Chalcidoidea</taxon>
        <taxon>Aphelinidae</taxon>
        <taxon>Aphelininae</taxon>
        <taxon>Eretmocerus</taxon>
    </lineage>
</organism>
<evidence type="ECO:0000313" key="2">
    <source>
        <dbReference type="Proteomes" id="UP001239111"/>
    </source>
</evidence>